<evidence type="ECO:0000259" key="1">
    <source>
        <dbReference type="PROSITE" id="PS51746"/>
    </source>
</evidence>
<dbReference type="AlphaFoldDB" id="A0A7W7ZI71"/>
<dbReference type="SMART" id="SM00331">
    <property type="entry name" value="PP2C_SIG"/>
    <property type="match status" value="1"/>
</dbReference>
<dbReference type="EC" id="3.1.3.16" evidence="2"/>
<comment type="caution">
    <text evidence="2">The sequence shown here is derived from an EMBL/GenBank/DDBJ whole genome shotgun (WGS) entry which is preliminary data.</text>
</comment>
<evidence type="ECO:0000313" key="2">
    <source>
        <dbReference type="EMBL" id="MBB5060367.1"/>
    </source>
</evidence>
<dbReference type="PANTHER" id="PTHR47992">
    <property type="entry name" value="PROTEIN PHOSPHATASE"/>
    <property type="match status" value="1"/>
</dbReference>
<proteinExistence type="predicted"/>
<dbReference type="SMART" id="SM00332">
    <property type="entry name" value="PP2Cc"/>
    <property type="match status" value="1"/>
</dbReference>
<dbReference type="SUPFAM" id="SSF81606">
    <property type="entry name" value="PP2C-like"/>
    <property type="match status" value="1"/>
</dbReference>
<accession>A0A7W7ZI71</accession>
<dbReference type="PROSITE" id="PS51746">
    <property type="entry name" value="PPM_2"/>
    <property type="match status" value="1"/>
</dbReference>
<gene>
    <name evidence="2" type="ORF">HDF16_005103</name>
</gene>
<dbReference type="Proteomes" id="UP000540989">
    <property type="component" value="Unassembled WGS sequence"/>
</dbReference>
<evidence type="ECO:0000313" key="3">
    <source>
        <dbReference type="Proteomes" id="UP000540989"/>
    </source>
</evidence>
<reference evidence="2 3" key="1">
    <citation type="submission" date="2020-08" db="EMBL/GenBank/DDBJ databases">
        <title>Genomic Encyclopedia of Type Strains, Phase IV (KMG-V): Genome sequencing to study the core and pangenomes of soil and plant-associated prokaryotes.</title>
        <authorList>
            <person name="Whitman W."/>
        </authorList>
    </citation>
    <scope>NUCLEOTIDE SEQUENCE [LARGE SCALE GENOMIC DNA]</scope>
    <source>
        <strain evidence="2 3">M8UP14</strain>
    </source>
</reference>
<dbReference type="Pfam" id="PF00481">
    <property type="entry name" value="PP2C"/>
    <property type="match status" value="1"/>
</dbReference>
<dbReference type="EMBL" id="JACHIP010000012">
    <property type="protein sequence ID" value="MBB5060367.1"/>
    <property type="molecule type" value="Genomic_DNA"/>
</dbReference>
<sequence>MSDVGRHRSNNEDCFGYDLNARLFVVCDGMGGMAGGALASSLAVERVLDTYGALIPSPMQPEDRLHAAIAAANDIVWSTADETPTLKGMGTTLVAACIEDRRIVIGNVGDSRGYFLRAGCCMQITEDHSLRAEEIRRQRDTGEPANLALAPEFITRAIGAGPEVRPDYFAAELQTGDSILLATDGLTRYVDEQQIRHAIESSDAAQEVCNGLIGIAHTAGAADNVTCLLIRIH</sequence>
<dbReference type="InterPro" id="IPR036457">
    <property type="entry name" value="PPM-type-like_dom_sf"/>
</dbReference>
<dbReference type="InterPro" id="IPR001932">
    <property type="entry name" value="PPM-type_phosphatase-like_dom"/>
</dbReference>
<keyword evidence="3" id="KW-1185">Reference proteome</keyword>
<protein>
    <submittedName>
        <fullName evidence="2">Protein phosphatase</fullName>
        <ecNumber evidence="2">3.1.3.16</ecNumber>
    </submittedName>
</protein>
<dbReference type="GO" id="GO:0004722">
    <property type="term" value="F:protein serine/threonine phosphatase activity"/>
    <property type="evidence" value="ECO:0007669"/>
    <property type="project" value="UniProtKB-EC"/>
</dbReference>
<dbReference type="RefSeq" id="WP_184222604.1">
    <property type="nucleotide sequence ID" value="NZ_JACHIP010000012.1"/>
</dbReference>
<dbReference type="Gene3D" id="3.60.40.10">
    <property type="entry name" value="PPM-type phosphatase domain"/>
    <property type="match status" value="1"/>
</dbReference>
<dbReference type="CDD" id="cd00143">
    <property type="entry name" value="PP2Cc"/>
    <property type="match status" value="1"/>
</dbReference>
<feature type="domain" description="PPM-type phosphatase" evidence="1">
    <location>
        <begin position="1"/>
        <end position="232"/>
    </location>
</feature>
<keyword evidence="2" id="KW-0378">Hydrolase</keyword>
<dbReference type="InterPro" id="IPR015655">
    <property type="entry name" value="PP2C"/>
</dbReference>
<organism evidence="2 3">
    <name type="scientific">Granulicella aggregans</name>
    <dbReference type="NCBI Taxonomy" id="474949"/>
    <lineage>
        <taxon>Bacteria</taxon>
        <taxon>Pseudomonadati</taxon>
        <taxon>Acidobacteriota</taxon>
        <taxon>Terriglobia</taxon>
        <taxon>Terriglobales</taxon>
        <taxon>Acidobacteriaceae</taxon>
        <taxon>Granulicella</taxon>
    </lineage>
</organism>
<name>A0A7W7ZI71_9BACT</name>